<sequence>MTGMESKALWAKRAEERFREIVRYGRYLANDHMALFLLIVLGAGGFYYQRWLENMPDTFPADGVIAALFAFFAARGSVITFFRAPDRVFLLPLEAKMGPYLIRCFLFSAGLNAAVLFFFAIAALPLHLRAGGTGTFFFAFFLTVLVMKAANLAVRWFMDHEAGPESRLFDFLIRFFANGAAFYYFLKGQYLFFAAVLAVFFLYSAYFWKRQKGKGLPWERLIENEERRMQAFYRLANMATDVPDLAAGIRRRRWLDPLLRRIPYGRDSAFRYLTARTFFRSGDYFPLYLRLTGIGILLNLIVSDFRFSALLSLFLLFGTGYQLLDLRRHHEAVLWLDLYPLPEEKKAEALLHLLGVLLSAQAACFAAVPFLRGDWQYGLLWIGGSALFVLWFLRFYCRGRLAKRKDRDWGKR</sequence>
<feature type="transmembrane region" description="Helical" evidence="1">
    <location>
        <begin position="191"/>
        <end position="208"/>
    </location>
</feature>
<organism evidence="2 3">
    <name type="scientific">Caldibacillus debilis</name>
    <dbReference type="NCBI Taxonomy" id="301148"/>
    <lineage>
        <taxon>Bacteria</taxon>
        <taxon>Bacillati</taxon>
        <taxon>Bacillota</taxon>
        <taxon>Bacilli</taxon>
        <taxon>Bacillales</taxon>
        <taxon>Bacillaceae</taxon>
        <taxon>Caldibacillus</taxon>
    </lineage>
</organism>
<protein>
    <recommendedName>
        <fullName evidence="4">ABC transporter permease</fullName>
    </recommendedName>
</protein>
<dbReference type="EMBL" id="QEWE01000018">
    <property type="protein sequence ID" value="REJ28094.1"/>
    <property type="molecule type" value="Genomic_DNA"/>
</dbReference>
<accession>A0A3E0K435</accession>
<name>A0A3E0K435_9BACI</name>
<gene>
    <name evidence="2" type="ORF">C6P37_09635</name>
</gene>
<feature type="transmembrane region" description="Helical" evidence="1">
    <location>
        <begin position="284"/>
        <end position="301"/>
    </location>
</feature>
<feature type="transmembrane region" description="Helical" evidence="1">
    <location>
        <begin position="33"/>
        <end position="51"/>
    </location>
</feature>
<dbReference type="GO" id="GO:0016020">
    <property type="term" value="C:membrane"/>
    <property type="evidence" value="ECO:0007669"/>
    <property type="project" value="InterPro"/>
</dbReference>
<evidence type="ECO:0008006" key="4">
    <source>
        <dbReference type="Google" id="ProtNLM"/>
    </source>
</evidence>
<keyword evidence="1" id="KW-0472">Membrane</keyword>
<feature type="transmembrane region" description="Helical" evidence="1">
    <location>
        <begin position="377"/>
        <end position="397"/>
    </location>
</feature>
<feature type="transmembrane region" description="Helical" evidence="1">
    <location>
        <begin position="307"/>
        <end position="324"/>
    </location>
</feature>
<keyword evidence="1" id="KW-1133">Transmembrane helix</keyword>
<feature type="transmembrane region" description="Helical" evidence="1">
    <location>
        <begin position="136"/>
        <end position="156"/>
    </location>
</feature>
<feature type="transmembrane region" description="Helical" evidence="1">
    <location>
        <begin position="104"/>
        <end position="124"/>
    </location>
</feature>
<comment type="caution">
    <text evidence="2">The sequence shown here is derived from an EMBL/GenBank/DDBJ whole genome shotgun (WGS) entry which is preliminary data.</text>
</comment>
<feature type="transmembrane region" description="Helical" evidence="1">
    <location>
        <begin position="63"/>
        <end position="84"/>
    </location>
</feature>
<dbReference type="Pfam" id="PF05975">
    <property type="entry name" value="EcsB"/>
    <property type="match status" value="1"/>
</dbReference>
<dbReference type="Proteomes" id="UP000257014">
    <property type="component" value="Unassembled WGS sequence"/>
</dbReference>
<feature type="transmembrane region" description="Helical" evidence="1">
    <location>
        <begin position="349"/>
        <end position="371"/>
    </location>
</feature>
<proteinExistence type="predicted"/>
<dbReference type="AlphaFoldDB" id="A0A3E0K435"/>
<reference evidence="2 3" key="1">
    <citation type="submission" date="2018-03" db="EMBL/GenBank/DDBJ databases">
        <authorList>
            <person name="Keele B.F."/>
        </authorList>
    </citation>
    <scope>NUCLEOTIDE SEQUENCE [LARGE SCALE GENOMIC DNA]</scope>
    <source>
        <strain evidence="2">ZCTH4_d</strain>
    </source>
</reference>
<dbReference type="InterPro" id="IPR010288">
    <property type="entry name" value="EcsB_ABC"/>
</dbReference>
<evidence type="ECO:0000313" key="3">
    <source>
        <dbReference type="Proteomes" id="UP000257014"/>
    </source>
</evidence>
<feature type="transmembrane region" description="Helical" evidence="1">
    <location>
        <begin position="168"/>
        <end position="185"/>
    </location>
</feature>
<dbReference type="PIRSF" id="PIRSF037259">
    <property type="entry name" value="EcsB_ABC"/>
    <property type="match status" value="1"/>
</dbReference>
<keyword evidence="1" id="KW-0812">Transmembrane</keyword>
<evidence type="ECO:0000256" key="1">
    <source>
        <dbReference type="SAM" id="Phobius"/>
    </source>
</evidence>
<evidence type="ECO:0000313" key="2">
    <source>
        <dbReference type="EMBL" id="REJ28094.1"/>
    </source>
</evidence>